<reference evidence="1 2" key="1">
    <citation type="journal article" date="2016" name="Nat. Commun.">
        <title>Thousands of microbial genomes shed light on interconnected biogeochemical processes in an aquifer system.</title>
        <authorList>
            <person name="Anantharaman K."/>
            <person name="Brown C.T."/>
            <person name="Hug L.A."/>
            <person name="Sharon I."/>
            <person name="Castelle C.J."/>
            <person name="Probst A.J."/>
            <person name="Thomas B.C."/>
            <person name="Singh A."/>
            <person name="Wilkins M.J."/>
            <person name="Karaoz U."/>
            <person name="Brodie E.L."/>
            <person name="Williams K.H."/>
            <person name="Hubbard S.S."/>
            <person name="Banfield J.F."/>
        </authorList>
    </citation>
    <scope>NUCLEOTIDE SEQUENCE [LARGE SCALE GENOMIC DNA]</scope>
</reference>
<evidence type="ECO:0000313" key="2">
    <source>
        <dbReference type="Proteomes" id="UP000177383"/>
    </source>
</evidence>
<protein>
    <recommendedName>
        <fullName evidence="3">Toxin</fullName>
    </recommendedName>
</protein>
<evidence type="ECO:0000313" key="1">
    <source>
        <dbReference type="EMBL" id="OGG13640.1"/>
    </source>
</evidence>
<dbReference type="Gene3D" id="3.10.450.530">
    <property type="entry name" value="Ribonuclease toxin, BrnT, of type II toxin-antitoxin system"/>
    <property type="match status" value="1"/>
</dbReference>
<dbReference type="STRING" id="1798375.A2773_06215"/>
<gene>
    <name evidence="1" type="ORF">A2773_06215</name>
</gene>
<dbReference type="InterPro" id="IPR038573">
    <property type="entry name" value="BrnT_sf"/>
</dbReference>
<organism evidence="1 2">
    <name type="scientific">Candidatus Gottesmanbacteria bacterium RIFCSPHIGHO2_01_FULL_39_10</name>
    <dbReference type="NCBI Taxonomy" id="1798375"/>
    <lineage>
        <taxon>Bacteria</taxon>
        <taxon>Candidatus Gottesmaniibacteriota</taxon>
    </lineage>
</organism>
<dbReference type="EMBL" id="MFJE01000044">
    <property type="protein sequence ID" value="OGG13640.1"/>
    <property type="molecule type" value="Genomic_DNA"/>
</dbReference>
<accession>A0A1F5ZMC2</accession>
<evidence type="ECO:0008006" key="3">
    <source>
        <dbReference type="Google" id="ProtNLM"/>
    </source>
</evidence>
<proteinExistence type="predicted"/>
<name>A0A1F5ZMC2_9BACT</name>
<sequence length="93" mass="11032">MDRIGKKLVWDDWNKNHIKKHDVTISEVEEVFKTYTLQKQSYAKRLELYGETKSGRKLTIIVASTRFNKPYVVSARDMSSKERVYYELQTKAN</sequence>
<dbReference type="AlphaFoldDB" id="A0A1F5ZMC2"/>
<comment type="caution">
    <text evidence="1">The sequence shown here is derived from an EMBL/GenBank/DDBJ whole genome shotgun (WGS) entry which is preliminary data.</text>
</comment>
<dbReference type="Proteomes" id="UP000177383">
    <property type="component" value="Unassembled WGS sequence"/>
</dbReference>